<dbReference type="AlphaFoldDB" id="B4Y2X6"/>
<evidence type="ECO:0000259" key="1">
    <source>
        <dbReference type="PROSITE" id="PS50943"/>
    </source>
</evidence>
<dbReference type="SUPFAM" id="SSF52540">
    <property type="entry name" value="P-loop containing nucleoside triphosphate hydrolases"/>
    <property type="match status" value="1"/>
</dbReference>
<dbReference type="SUPFAM" id="SSF47413">
    <property type="entry name" value="lambda repressor-like DNA-binding domains"/>
    <property type="match status" value="1"/>
</dbReference>
<sequence>MVEQDRSISPAELGRHLMQVRDRAGMKQTDLAKRVALSPAVLSRIESGERPVTLQEVQDILAQIDSEEASKLSQAIHRVWKVLERPPLDHPDQDLLWEAEQIAEELMALRDKPDTPYAFERRLSEYIEELKRGAGLLLKRDHQVAFIGSIGVGKSTAICRMTGLETPKEDGALVPVLEVGGGGITVCEVHLRTGPAYGVIIEPRSDDEIRQDVTDLADHVLKGNAAAEDDGPGTSESQGISKEVARALRNMAGLAVQRPKGPDGKRITIDPAKTLAEKFPTQREFVVEVLSRMELHRRDRRDVWYDSATGKSPKAWLRDTFSSINNGRNPEFTLPRRIEVVVPEKLLDTSDLTIRFIDTKGIDRTAAREDIEVHLDDPHTLAVLCTNFNNAPAAEARLLLERAKEAGVRTLEVNASLLVLPRPGEALAMKDDATSTPVESADEGYELKAEQVALALEPLGLQNLAVGFYNAHEDAPSKAQAFLIERMQQARDAFRDRVREATNGAKVLLKNHGEERIRAVLRDAGESLHAWASMNASVPPIHSHVQESLLAQIQVAYAATVRASVRREGEWTQLSYSHHIGYGARRLAVMALSKAVDEFAGHCKILAATPRYAEAADLIAQAERVLKGAYEDLLRKVQLMGQTVFKDALKSDSNFWLTCMDEWGQGPGYKTRVAGHNREWFNGEARRKLEEELKVLIEREWIRALRSVTELLESRGD</sequence>
<dbReference type="CDD" id="cd00093">
    <property type="entry name" value="HTH_XRE"/>
    <property type="match status" value="1"/>
</dbReference>
<organism evidence="2">
    <name type="scientific">Thauera sp. E7</name>
    <dbReference type="NCBI Taxonomy" id="504000"/>
    <lineage>
        <taxon>Bacteria</taxon>
        <taxon>Pseudomonadati</taxon>
        <taxon>Pseudomonadota</taxon>
        <taxon>Betaproteobacteria</taxon>
        <taxon>Rhodocyclales</taxon>
        <taxon>Zoogloeaceae</taxon>
        <taxon>Thauera</taxon>
    </lineage>
</organism>
<dbReference type="Pfam" id="PF13560">
    <property type="entry name" value="HTH_31"/>
    <property type="match status" value="1"/>
</dbReference>
<dbReference type="InterPro" id="IPR010982">
    <property type="entry name" value="Lambda_DNA-bd_dom_sf"/>
</dbReference>
<dbReference type="PROSITE" id="PS50943">
    <property type="entry name" value="HTH_CROC1"/>
    <property type="match status" value="1"/>
</dbReference>
<proteinExistence type="predicted"/>
<feature type="domain" description="HTH cro/C1-type" evidence="1">
    <location>
        <begin position="17"/>
        <end position="72"/>
    </location>
</feature>
<reference evidence="2" key="1">
    <citation type="journal article" date="2008" name="J. Bacteriol.">
        <title>The evolution of class 1 integrons and the rise of antibiotic resistance.</title>
        <authorList>
            <person name="Gillings M."/>
            <person name="Boucher Y."/>
            <person name="Labbate M."/>
            <person name="Holmes A."/>
            <person name="Krishnan S."/>
            <person name="Holley M."/>
            <person name="Stokes H.W."/>
        </authorList>
    </citation>
    <scope>NUCLEOTIDE SEQUENCE</scope>
</reference>
<accession>B4Y2X6</accession>
<dbReference type="SMART" id="SM00530">
    <property type="entry name" value="HTH_XRE"/>
    <property type="match status" value="1"/>
</dbReference>
<dbReference type="Gene3D" id="1.10.260.40">
    <property type="entry name" value="lambda repressor-like DNA-binding domains"/>
    <property type="match status" value="1"/>
</dbReference>
<dbReference type="InterPro" id="IPR001387">
    <property type="entry name" value="Cro/C1-type_HTH"/>
</dbReference>
<protein>
    <submittedName>
        <fullName evidence="2">Putative XRE family transcriptional regulator</fullName>
    </submittedName>
</protein>
<dbReference type="InterPro" id="IPR027417">
    <property type="entry name" value="P-loop_NTPase"/>
</dbReference>
<dbReference type="EMBL" id="EU327987">
    <property type="protein sequence ID" value="ACB12952.1"/>
    <property type="molecule type" value="Genomic_DNA"/>
</dbReference>
<name>B4Y2X6_9RHOO</name>
<evidence type="ECO:0000313" key="2">
    <source>
        <dbReference type="EMBL" id="ACB12952.1"/>
    </source>
</evidence>
<dbReference type="GO" id="GO:0003677">
    <property type="term" value="F:DNA binding"/>
    <property type="evidence" value="ECO:0007669"/>
    <property type="project" value="InterPro"/>
</dbReference>